<keyword evidence="2" id="KW-1185">Reference proteome</keyword>
<comment type="caution">
    <text evidence="1">The sequence shown here is derived from an EMBL/GenBank/DDBJ whole genome shotgun (WGS) entry which is preliminary data.</text>
</comment>
<gene>
    <name evidence="1" type="ORF">MRB53_032490</name>
</gene>
<reference evidence="1 2" key="1">
    <citation type="journal article" date="2022" name="Hortic Res">
        <title>A haplotype resolved chromosomal level avocado genome allows analysis of novel avocado genes.</title>
        <authorList>
            <person name="Nath O."/>
            <person name="Fletcher S.J."/>
            <person name="Hayward A."/>
            <person name="Shaw L.M."/>
            <person name="Masouleh A.K."/>
            <person name="Furtado A."/>
            <person name="Henry R.J."/>
            <person name="Mitter N."/>
        </authorList>
    </citation>
    <scope>NUCLEOTIDE SEQUENCE [LARGE SCALE GENOMIC DNA]</scope>
    <source>
        <strain evidence="2">cv. Hass</strain>
    </source>
</reference>
<sequence length="150" mass="17025">MSYKVICPCPGKLCICTGRNSINVGTATSANKLDASKNQLKVPISIEKQIGLNLLQQHRVSRFCDHRCPLSGRHRPQDRNRREPPLPPSHRRRVRPKPPHRCRGKLPLPPLVVSASALSEKTTAGRPETGLQSLFCRDQNSKRRRRRWVV</sequence>
<protein>
    <submittedName>
        <fullName evidence="1">Uncharacterized protein</fullName>
    </submittedName>
</protein>
<evidence type="ECO:0000313" key="2">
    <source>
        <dbReference type="Proteomes" id="UP001234297"/>
    </source>
</evidence>
<proteinExistence type="predicted"/>
<name>A0ACC2KSI7_PERAE</name>
<dbReference type="Proteomes" id="UP001234297">
    <property type="component" value="Chromosome 11"/>
</dbReference>
<dbReference type="EMBL" id="CM056819">
    <property type="protein sequence ID" value="KAJ8623960.1"/>
    <property type="molecule type" value="Genomic_DNA"/>
</dbReference>
<organism evidence="1 2">
    <name type="scientific">Persea americana</name>
    <name type="common">Avocado</name>
    <dbReference type="NCBI Taxonomy" id="3435"/>
    <lineage>
        <taxon>Eukaryota</taxon>
        <taxon>Viridiplantae</taxon>
        <taxon>Streptophyta</taxon>
        <taxon>Embryophyta</taxon>
        <taxon>Tracheophyta</taxon>
        <taxon>Spermatophyta</taxon>
        <taxon>Magnoliopsida</taxon>
        <taxon>Magnoliidae</taxon>
        <taxon>Laurales</taxon>
        <taxon>Lauraceae</taxon>
        <taxon>Persea</taxon>
    </lineage>
</organism>
<evidence type="ECO:0000313" key="1">
    <source>
        <dbReference type="EMBL" id="KAJ8623960.1"/>
    </source>
</evidence>
<accession>A0ACC2KSI7</accession>